<dbReference type="Proteomes" id="UP001603857">
    <property type="component" value="Unassembled WGS sequence"/>
</dbReference>
<accession>A0ABD1M457</accession>
<proteinExistence type="inferred from homology"/>
<dbReference type="PANTHER" id="PTHR32054">
    <property type="entry name" value="HEAVY CHAIN, PUTATIVE, EXPRESSED-RELATED-RELATED"/>
    <property type="match status" value="1"/>
</dbReference>
<protein>
    <submittedName>
        <fullName evidence="4">Uncharacterized protein</fullName>
    </submittedName>
</protein>
<keyword evidence="5" id="KW-1185">Reference proteome</keyword>
<dbReference type="EMBL" id="JBGMDY010000006">
    <property type="protein sequence ID" value="KAL2330564.1"/>
    <property type="molecule type" value="Genomic_DNA"/>
</dbReference>
<evidence type="ECO:0000256" key="1">
    <source>
        <dbReference type="ARBA" id="ARBA00005485"/>
    </source>
</evidence>
<name>A0ABD1M457_9FABA</name>
<gene>
    <name evidence="4" type="ORF">Fmac_018145</name>
</gene>
<comment type="caution">
    <text evidence="4">The sequence shown here is derived from an EMBL/GenBank/DDBJ whole genome shotgun (WGS) entry which is preliminary data.</text>
</comment>
<feature type="coiled-coil region" evidence="3">
    <location>
        <begin position="125"/>
        <end position="209"/>
    </location>
</feature>
<reference evidence="4 5" key="1">
    <citation type="submission" date="2024-08" db="EMBL/GenBank/DDBJ databases">
        <title>Insights into the chromosomal genome structure of Flemingia macrophylla.</title>
        <authorList>
            <person name="Ding Y."/>
            <person name="Zhao Y."/>
            <person name="Bi W."/>
            <person name="Wu M."/>
            <person name="Zhao G."/>
            <person name="Gong Y."/>
            <person name="Li W."/>
            <person name="Zhang P."/>
        </authorList>
    </citation>
    <scope>NUCLEOTIDE SEQUENCE [LARGE SCALE GENOMIC DNA]</scope>
    <source>
        <strain evidence="4">DYQJB</strain>
        <tissue evidence="4">Leaf</tissue>
    </source>
</reference>
<sequence>MQAAREAQRSTKLNSERITVLSNEIAAMKASLEHLKLTSEQSQEEGEAQLVGYFKTTKEEARKNLEFLKKEYDPKLTQSLDTNLAETTAEIEILQQQIKNCMFPRWMLKHLKQVQKEQGEVKKKKHVAEALAANLTSELQNSREESRPEPFTTEDLEVYIFYVKSVKIQKLQLETKGARREAEEMKRKAQELKQEAERARVVAEEAEKKFELVLVEAKDAKVAEQRVVKEINLLFEVGRVPNSKFSGTIKMSNEDFEAMRAKAKECEDLVEKKEAMVMAELQQIYARKNEVDRKVETNLKEIEETKATIETNFWSAKMADSAKAAIESELRRYRQQQQKLVPGTAS</sequence>
<evidence type="ECO:0000256" key="3">
    <source>
        <dbReference type="SAM" id="Coils"/>
    </source>
</evidence>
<comment type="similarity">
    <text evidence="1">Belongs to the WEB family.</text>
</comment>
<dbReference type="AlphaFoldDB" id="A0ABD1M457"/>
<dbReference type="PANTHER" id="PTHR32054:SF33">
    <property type="entry name" value="WEB FAMILY PLANT PROTEIN"/>
    <property type="match status" value="1"/>
</dbReference>
<evidence type="ECO:0000313" key="4">
    <source>
        <dbReference type="EMBL" id="KAL2330564.1"/>
    </source>
</evidence>
<organism evidence="4 5">
    <name type="scientific">Flemingia macrophylla</name>
    <dbReference type="NCBI Taxonomy" id="520843"/>
    <lineage>
        <taxon>Eukaryota</taxon>
        <taxon>Viridiplantae</taxon>
        <taxon>Streptophyta</taxon>
        <taxon>Embryophyta</taxon>
        <taxon>Tracheophyta</taxon>
        <taxon>Spermatophyta</taxon>
        <taxon>Magnoliopsida</taxon>
        <taxon>eudicotyledons</taxon>
        <taxon>Gunneridae</taxon>
        <taxon>Pentapetalae</taxon>
        <taxon>rosids</taxon>
        <taxon>fabids</taxon>
        <taxon>Fabales</taxon>
        <taxon>Fabaceae</taxon>
        <taxon>Papilionoideae</taxon>
        <taxon>50 kb inversion clade</taxon>
        <taxon>NPAAA clade</taxon>
        <taxon>indigoferoid/millettioid clade</taxon>
        <taxon>Phaseoleae</taxon>
        <taxon>Flemingia</taxon>
    </lineage>
</organism>
<evidence type="ECO:0000256" key="2">
    <source>
        <dbReference type="ARBA" id="ARBA00023054"/>
    </source>
</evidence>
<evidence type="ECO:0000313" key="5">
    <source>
        <dbReference type="Proteomes" id="UP001603857"/>
    </source>
</evidence>
<keyword evidence="2 3" id="KW-0175">Coiled coil</keyword>